<feature type="transmembrane region" description="Helical" evidence="16">
    <location>
        <begin position="193"/>
        <end position="213"/>
    </location>
</feature>
<dbReference type="GO" id="GO:0008360">
    <property type="term" value="P:regulation of cell shape"/>
    <property type="evidence" value="ECO:0007669"/>
    <property type="project" value="UniProtKB-KW"/>
</dbReference>
<evidence type="ECO:0000313" key="17">
    <source>
        <dbReference type="EMBL" id="AUI68522.1"/>
    </source>
</evidence>
<dbReference type="GO" id="GO:0005886">
    <property type="term" value="C:plasma membrane"/>
    <property type="evidence" value="ECO:0007669"/>
    <property type="project" value="UniProtKB-SubCell"/>
</dbReference>
<keyword evidence="3 16" id="KW-1003">Cell membrane</keyword>
<dbReference type="PANTHER" id="PTHR30474:SF2">
    <property type="entry name" value="PEPTIDOGLYCAN GLYCOSYLTRANSFERASE FTSW-RELATED"/>
    <property type="match status" value="1"/>
</dbReference>
<dbReference type="KEGG" id="blep:AL038_16975"/>
<dbReference type="GO" id="GO:0015648">
    <property type="term" value="F:lipid-linked peptidoglycan transporter activity"/>
    <property type="evidence" value="ECO:0007669"/>
    <property type="project" value="TreeGrafter"/>
</dbReference>
<evidence type="ECO:0000256" key="3">
    <source>
        <dbReference type="ARBA" id="ARBA00022475"/>
    </source>
</evidence>
<feature type="transmembrane region" description="Helical" evidence="16">
    <location>
        <begin position="21"/>
        <end position="42"/>
    </location>
</feature>
<dbReference type="OrthoDB" id="9768187at2"/>
<sequence length="376" mass="41956">MARLQPHHFQYDNPLILSSTALLLLGLLMVASTSINIAVMQFNEPLYFFWRQLVYIIIALILTVITIQIPLKWWQTTSIPLLFSGMLMLLLVVIPGIGHEVNGSMRWFSLGFMSIQPSEPMKLFMILFVSGYLIRRSHEVQESLSGFVKPMAIVCIITGLLLLEPDYGATVVLFGTVLGMLFLAGVPLRQFTSWIVVVSFALVLLMIIAPYRIQRLTSFMNPWADPFDKGFQLVQALIAIGRGELFGVGLGLSVQKLTYLPEAHTDFLFAILAEEFGLFGVLIVIGLFVFLIHRTFAIALNAERHGMYYAAYIAYGIGLCFAIQTSISMGVNLGLLPTKGLTLPLMSYGGSSMIVNCMMLGFLLRIDYEAKRLKFS</sequence>
<keyword evidence="18" id="KW-1185">Reference proteome</keyword>
<dbReference type="RefSeq" id="WP_062154843.1">
    <property type="nucleotide sequence ID" value="NZ_CP012373.2"/>
</dbReference>
<dbReference type="Proteomes" id="UP000234271">
    <property type="component" value="Chromosome"/>
</dbReference>
<feature type="transmembrane region" description="Helical" evidence="16">
    <location>
        <begin position="48"/>
        <end position="67"/>
    </location>
</feature>
<dbReference type="Pfam" id="PF01098">
    <property type="entry name" value="FTSW_RODA_SPOVE"/>
    <property type="match status" value="1"/>
</dbReference>
<comment type="function">
    <text evidence="16">Peptidoglycan polymerase that is essential for cell division.</text>
</comment>
<reference evidence="18" key="1">
    <citation type="submission" date="2016-12" db="EMBL/GenBank/DDBJ databases">
        <title>Complete Genome Sequence of Beggiatoa leptomitiformis D-401.</title>
        <authorList>
            <person name="Fomenkov A."/>
            <person name="Vincze T."/>
            <person name="Grabovich M."/>
            <person name="Anton B.P."/>
            <person name="Dubinina G."/>
            <person name="Orlova M."/>
            <person name="Belousova E."/>
            <person name="Roberts R.J."/>
        </authorList>
    </citation>
    <scope>NUCLEOTIDE SEQUENCE [LARGE SCALE GENOMIC DNA]</scope>
    <source>
        <strain evidence="18">D-401</strain>
    </source>
</reference>
<evidence type="ECO:0000256" key="4">
    <source>
        <dbReference type="ARBA" id="ARBA00022618"/>
    </source>
</evidence>
<keyword evidence="5 16" id="KW-0328">Glycosyltransferase</keyword>
<keyword evidence="12 16" id="KW-0131">Cell cycle</keyword>
<evidence type="ECO:0000256" key="13">
    <source>
        <dbReference type="ARBA" id="ARBA00023316"/>
    </source>
</evidence>
<dbReference type="GO" id="GO:0071555">
    <property type="term" value="P:cell wall organization"/>
    <property type="evidence" value="ECO:0007669"/>
    <property type="project" value="UniProtKB-KW"/>
</dbReference>
<proteinExistence type="inferred from homology"/>
<feature type="transmembrane region" description="Helical" evidence="16">
    <location>
        <begin position="146"/>
        <end position="163"/>
    </location>
</feature>
<evidence type="ECO:0000256" key="6">
    <source>
        <dbReference type="ARBA" id="ARBA00022679"/>
    </source>
</evidence>
<dbReference type="STRING" id="288004.AL038_16975"/>
<keyword evidence="16" id="KW-0997">Cell inner membrane</keyword>
<dbReference type="GO" id="GO:0009252">
    <property type="term" value="P:peptidoglycan biosynthetic process"/>
    <property type="evidence" value="ECO:0007669"/>
    <property type="project" value="UniProtKB-UniRule"/>
</dbReference>
<evidence type="ECO:0000256" key="8">
    <source>
        <dbReference type="ARBA" id="ARBA00022960"/>
    </source>
</evidence>
<keyword evidence="6 16" id="KW-0808">Transferase</keyword>
<feature type="transmembrane region" description="Helical" evidence="16">
    <location>
        <begin position="267"/>
        <end position="292"/>
    </location>
</feature>
<feature type="transmembrane region" description="Helical" evidence="16">
    <location>
        <begin position="79"/>
        <end position="98"/>
    </location>
</feature>
<evidence type="ECO:0000256" key="9">
    <source>
        <dbReference type="ARBA" id="ARBA00022984"/>
    </source>
</evidence>
<keyword evidence="10 16" id="KW-1133">Transmembrane helix</keyword>
<accession>A0A2N9YDF0</accession>
<dbReference type="GO" id="GO:0008955">
    <property type="term" value="F:peptidoglycan glycosyltransferase activity"/>
    <property type="evidence" value="ECO:0007669"/>
    <property type="project" value="UniProtKB-UniRule"/>
</dbReference>
<dbReference type="HAMAP" id="MF_00913">
    <property type="entry name" value="PGT_FtsW_proteobact"/>
    <property type="match status" value="1"/>
</dbReference>
<protein>
    <recommendedName>
        <fullName evidence="16">Probable peptidoglycan glycosyltransferase FtsW</fullName>
        <shortName evidence="16">PGT</shortName>
        <ecNumber evidence="16">2.4.99.28</ecNumber>
    </recommendedName>
    <alternativeName>
        <fullName evidence="16">Cell division protein FtsW</fullName>
    </alternativeName>
    <alternativeName>
        <fullName evidence="16">Cell wall polymerase</fullName>
    </alternativeName>
    <alternativeName>
        <fullName evidence="16">Peptidoglycan polymerase</fullName>
        <shortName evidence="16">PG polymerase</shortName>
    </alternativeName>
</protein>
<dbReference type="AlphaFoldDB" id="A0A2N9YDF0"/>
<comment type="catalytic activity">
    <reaction evidence="15 16">
        <text>[GlcNAc-(1-&gt;4)-Mur2Ac(oyl-L-Ala-gamma-D-Glu-L-Lys-D-Ala-D-Ala)](n)-di-trans,octa-cis-undecaprenyl diphosphate + beta-D-GlcNAc-(1-&gt;4)-Mur2Ac(oyl-L-Ala-gamma-D-Glu-L-Lys-D-Ala-D-Ala)-di-trans,octa-cis-undecaprenyl diphosphate = [GlcNAc-(1-&gt;4)-Mur2Ac(oyl-L-Ala-gamma-D-Glu-L-Lys-D-Ala-D-Ala)](n+1)-di-trans,octa-cis-undecaprenyl diphosphate + di-trans,octa-cis-undecaprenyl diphosphate + H(+)</text>
        <dbReference type="Rhea" id="RHEA:23708"/>
        <dbReference type="Rhea" id="RHEA-COMP:9602"/>
        <dbReference type="Rhea" id="RHEA-COMP:9603"/>
        <dbReference type="ChEBI" id="CHEBI:15378"/>
        <dbReference type="ChEBI" id="CHEBI:58405"/>
        <dbReference type="ChEBI" id="CHEBI:60033"/>
        <dbReference type="ChEBI" id="CHEBI:78435"/>
        <dbReference type="EC" id="2.4.99.28"/>
    </reaction>
</comment>
<dbReference type="PANTHER" id="PTHR30474">
    <property type="entry name" value="CELL CYCLE PROTEIN"/>
    <property type="match status" value="1"/>
</dbReference>
<dbReference type="InterPro" id="IPR001182">
    <property type="entry name" value="FtsW/RodA"/>
</dbReference>
<evidence type="ECO:0000256" key="12">
    <source>
        <dbReference type="ARBA" id="ARBA00023306"/>
    </source>
</evidence>
<keyword evidence="13 16" id="KW-0961">Cell wall biogenesis/degradation</keyword>
<evidence type="ECO:0000256" key="2">
    <source>
        <dbReference type="ARBA" id="ARBA00004752"/>
    </source>
</evidence>
<gene>
    <name evidence="16 17" type="primary">ftsW</name>
    <name evidence="17" type="ORF">BLE401_07265</name>
</gene>
<dbReference type="GO" id="GO:0032153">
    <property type="term" value="C:cell division site"/>
    <property type="evidence" value="ECO:0007669"/>
    <property type="project" value="UniProtKB-UniRule"/>
</dbReference>
<dbReference type="InterPro" id="IPR013437">
    <property type="entry name" value="FtsW"/>
</dbReference>
<keyword evidence="11 16" id="KW-0472">Membrane</keyword>
<evidence type="ECO:0000256" key="1">
    <source>
        <dbReference type="ARBA" id="ARBA00004651"/>
    </source>
</evidence>
<feature type="transmembrane region" description="Helical" evidence="16">
    <location>
        <begin position="312"/>
        <end position="333"/>
    </location>
</feature>
<dbReference type="GO" id="GO:0043093">
    <property type="term" value="P:FtsZ-dependent cytokinesis"/>
    <property type="evidence" value="ECO:0007669"/>
    <property type="project" value="UniProtKB-UniRule"/>
</dbReference>
<comment type="similarity">
    <text evidence="14 16">Belongs to the SEDS family. FtsW subfamily.</text>
</comment>
<dbReference type="NCBIfam" id="TIGR02614">
    <property type="entry name" value="ftsW"/>
    <property type="match status" value="1"/>
</dbReference>
<evidence type="ECO:0000256" key="7">
    <source>
        <dbReference type="ARBA" id="ARBA00022692"/>
    </source>
</evidence>
<evidence type="ECO:0000256" key="14">
    <source>
        <dbReference type="ARBA" id="ARBA00038053"/>
    </source>
</evidence>
<evidence type="ECO:0000256" key="16">
    <source>
        <dbReference type="HAMAP-Rule" id="MF_00913"/>
    </source>
</evidence>
<feature type="transmembrane region" description="Helical" evidence="16">
    <location>
        <begin position="345"/>
        <end position="364"/>
    </location>
</feature>
<comment type="subcellular location">
    <subcellularLocation>
        <location evidence="16">Cell inner membrane</location>
        <topology evidence="16">Multi-pass membrane protein</topology>
    </subcellularLocation>
    <subcellularLocation>
        <location evidence="1">Cell membrane</location>
        <topology evidence="1">Multi-pass membrane protein</topology>
    </subcellularLocation>
    <text evidence="16">Localizes to the division septum.</text>
</comment>
<keyword evidence="8 16" id="KW-0133">Cell shape</keyword>
<feature type="transmembrane region" description="Helical" evidence="16">
    <location>
        <begin position="169"/>
        <end position="186"/>
    </location>
</feature>
<evidence type="ECO:0000313" key="18">
    <source>
        <dbReference type="Proteomes" id="UP000234271"/>
    </source>
</evidence>
<dbReference type="UniPathway" id="UPA00219"/>
<evidence type="ECO:0000256" key="10">
    <source>
        <dbReference type="ARBA" id="ARBA00022989"/>
    </source>
</evidence>
<evidence type="ECO:0000256" key="5">
    <source>
        <dbReference type="ARBA" id="ARBA00022676"/>
    </source>
</evidence>
<comment type="pathway">
    <text evidence="2 16">Cell wall biogenesis; peptidoglycan biosynthesis.</text>
</comment>
<evidence type="ECO:0000256" key="11">
    <source>
        <dbReference type="ARBA" id="ARBA00023136"/>
    </source>
</evidence>
<keyword evidence="9 16" id="KW-0573">Peptidoglycan synthesis</keyword>
<keyword evidence="4 16" id="KW-0132">Cell division</keyword>
<evidence type="ECO:0000256" key="15">
    <source>
        <dbReference type="ARBA" id="ARBA00049902"/>
    </source>
</evidence>
<organism evidence="17 18">
    <name type="scientific">Beggiatoa leptomitoformis</name>
    <dbReference type="NCBI Taxonomy" id="288004"/>
    <lineage>
        <taxon>Bacteria</taxon>
        <taxon>Pseudomonadati</taxon>
        <taxon>Pseudomonadota</taxon>
        <taxon>Gammaproteobacteria</taxon>
        <taxon>Thiotrichales</taxon>
        <taxon>Thiotrichaceae</taxon>
        <taxon>Beggiatoa</taxon>
    </lineage>
</organism>
<keyword evidence="7 16" id="KW-0812">Transmembrane</keyword>
<name>A0A2N9YDF0_9GAMM</name>
<dbReference type="EMBL" id="CP018889">
    <property type="protein sequence ID" value="AUI68522.1"/>
    <property type="molecule type" value="Genomic_DNA"/>
</dbReference>
<dbReference type="EC" id="2.4.99.28" evidence="16"/>